<dbReference type="Proteomes" id="UP000518266">
    <property type="component" value="Unassembled WGS sequence"/>
</dbReference>
<protein>
    <recommendedName>
        <fullName evidence="5">2-oxo-4-hydroxy-4-carboxy-5-ureidoimidazoline decarboxylase</fullName>
        <ecNumber evidence="5">4.1.1.97</ecNumber>
    </recommendedName>
    <alternativeName>
        <fullName evidence="10">Parahox neighbor</fullName>
    </alternativeName>
    <alternativeName>
        <fullName evidence="9">Ureidoimidazoline (2-oxo-4-hydroxy-4-carboxy-5-) decarboxylase</fullName>
    </alternativeName>
</protein>
<dbReference type="OrthoDB" id="9970124at2759"/>
<evidence type="ECO:0000256" key="1">
    <source>
        <dbReference type="ARBA" id="ARBA00001163"/>
    </source>
</evidence>
<dbReference type="UniPathway" id="UPA00394">
    <property type="reaction ID" value="UER00652"/>
</dbReference>
<dbReference type="InterPro" id="IPR018020">
    <property type="entry name" value="OHCU_decarboxylase"/>
</dbReference>
<dbReference type="GO" id="GO:0051997">
    <property type="term" value="F:2-oxo-4-hydroxy-4-carboxy-5-ureidoimidazoline decarboxylase activity"/>
    <property type="evidence" value="ECO:0007669"/>
    <property type="project" value="UniProtKB-EC"/>
</dbReference>
<dbReference type="PANTHER" id="PTHR43466:SF1">
    <property type="entry name" value="2-OXO-4-HYDROXY-4-CARBOXY-5-UREIDOIMIDAZOLINE DECARBOXYLASE-RELATED"/>
    <property type="match status" value="1"/>
</dbReference>
<dbReference type="GO" id="GO:0005777">
    <property type="term" value="C:peroxisome"/>
    <property type="evidence" value="ECO:0007669"/>
    <property type="project" value="TreeGrafter"/>
</dbReference>
<proteinExistence type="inferred from homology"/>
<keyword evidence="7" id="KW-0210">Decarboxylase</keyword>
<evidence type="ECO:0000256" key="5">
    <source>
        <dbReference type="ARBA" id="ARBA00012257"/>
    </source>
</evidence>
<evidence type="ECO:0000313" key="14">
    <source>
        <dbReference type="Proteomes" id="UP000518266"/>
    </source>
</evidence>
<dbReference type="PANTHER" id="PTHR43466">
    <property type="entry name" value="2-OXO-4-HYDROXY-4-CARBOXY-5-UREIDOIMIDAZOLINE DECARBOXYLASE-RELATED"/>
    <property type="match status" value="1"/>
</dbReference>
<evidence type="ECO:0000256" key="11">
    <source>
        <dbReference type="SAM" id="MobiDB-lite"/>
    </source>
</evidence>
<dbReference type="GO" id="GO:0000255">
    <property type="term" value="P:allantoin metabolic process"/>
    <property type="evidence" value="ECO:0007669"/>
    <property type="project" value="InterPro"/>
</dbReference>
<name>A0A7J5XHW2_DISMA</name>
<evidence type="ECO:0000256" key="2">
    <source>
        <dbReference type="ARBA" id="ARBA00002506"/>
    </source>
</evidence>
<dbReference type="InterPro" id="IPR036778">
    <property type="entry name" value="OHCU_decarboxylase_sf"/>
</dbReference>
<evidence type="ECO:0000313" key="13">
    <source>
        <dbReference type="EMBL" id="KAF3836511.1"/>
    </source>
</evidence>
<evidence type="ECO:0000256" key="9">
    <source>
        <dbReference type="ARBA" id="ARBA00030624"/>
    </source>
</evidence>
<dbReference type="EC" id="4.1.1.97" evidence="5"/>
<dbReference type="SUPFAM" id="SSF158694">
    <property type="entry name" value="UraD-Like"/>
    <property type="match status" value="1"/>
</dbReference>
<dbReference type="AlphaFoldDB" id="A0A7J5XHW2"/>
<comment type="pathway">
    <text evidence="3">Purine metabolism; urate degradation; (S)-allantoin from urate: step 3/3.</text>
</comment>
<keyword evidence="14" id="KW-1185">Reference proteome</keyword>
<evidence type="ECO:0000256" key="6">
    <source>
        <dbReference type="ARBA" id="ARBA00022631"/>
    </source>
</evidence>
<reference evidence="13 14" key="1">
    <citation type="submission" date="2020-03" db="EMBL/GenBank/DDBJ databases">
        <title>Dissostichus mawsoni Genome sequencing and assembly.</title>
        <authorList>
            <person name="Park H."/>
        </authorList>
    </citation>
    <scope>NUCLEOTIDE SEQUENCE [LARGE SCALE GENOMIC DNA]</scope>
    <source>
        <strain evidence="13">DM0001</strain>
        <tissue evidence="13">Muscle</tissue>
    </source>
</reference>
<feature type="domain" description="Oxo-4-hydroxy-4-carboxy-5-ureidoimidazoline decarboxylase" evidence="12">
    <location>
        <begin position="30"/>
        <end position="169"/>
    </location>
</feature>
<evidence type="ECO:0000256" key="7">
    <source>
        <dbReference type="ARBA" id="ARBA00022793"/>
    </source>
</evidence>
<evidence type="ECO:0000256" key="3">
    <source>
        <dbReference type="ARBA" id="ARBA00004754"/>
    </source>
</evidence>
<evidence type="ECO:0000256" key="4">
    <source>
        <dbReference type="ARBA" id="ARBA00005793"/>
    </source>
</evidence>
<dbReference type="GO" id="GO:0006144">
    <property type="term" value="P:purine nucleobase metabolic process"/>
    <property type="evidence" value="ECO:0007669"/>
    <property type="project" value="UniProtKB-KW"/>
</dbReference>
<dbReference type="EMBL" id="JAAKFY010000024">
    <property type="protein sequence ID" value="KAF3836511.1"/>
    <property type="molecule type" value="Genomic_DNA"/>
</dbReference>
<comment type="similarity">
    <text evidence="4">Belongs to the OHCU decarboxylase family.</text>
</comment>
<dbReference type="InterPro" id="IPR017580">
    <property type="entry name" value="OHCU_decarboxylase-1"/>
</dbReference>
<accession>A0A7J5XHW2</accession>
<dbReference type="Gene3D" id="1.10.3330.10">
    <property type="entry name" value="Oxo-4-hydroxy-4-carboxy-5-ureidoimidazoline decarboxylase"/>
    <property type="match status" value="1"/>
</dbReference>
<organism evidence="13 14">
    <name type="scientific">Dissostichus mawsoni</name>
    <name type="common">Antarctic cod</name>
    <dbReference type="NCBI Taxonomy" id="36200"/>
    <lineage>
        <taxon>Eukaryota</taxon>
        <taxon>Metazoa</taxon>
        <taxon>Chordata</taxon>
        <taxon>Craniata</taxon>
        <taxon>Vertebrata</taxon>
        <taxon>Euteleostomi</taxon>
        <taxon>Actinopterygii</taxon>
        <taxon>Neopterygii</taxon>
        <taxon>Teleostei</taxon>
        <taxon>Neoteleostei</taxon>
        <taxon>Acanthomorphata</taxon>
        <taxon>Eupercaria</taxon>
        <taxon>Perciformes</taxon>
        <taxon>Notothenioidei</taxon>
        <taxon>Nototheniidae</taxon>
        <taxon>Dissostichus</taxon>
    </lineage>
</organism>
<comment type="function">
    <text evidence="2">Catalyzes the stereoselective decarboxylation of 2-oxo-4-hydroxy-4-carboxy-5-ureidoimidazoline (OHCU) to (S)-allantoin.</text>
</comment>
<evidence type="ECO:0000259" key="12">
    <source>
        <dbReference type="Pfam" id="PF09349"/>
    </source>
</evidence>
<dbReference type="GO" id="GO:0019628">
    <property type="term" value="P:urate catabolic process"/>
    <property type="evidence" value="ECO:0007669"/>
    <property type="project" value="UniProtKB-UniPathway"/>
</dbReference>
<dbReference type="NCBIfam" id="TIGR03164">
    <property type="entry name" value="UHCUDC"/>
    <property type="match status" value="1"/>
</dbReference>
<sequence>MLQKLVQRSFKHCPTSGESPCMNMDIATVNALPYEDFVDILGNVVEKCPMITAAVWSGRPFLSLAALEAAIREFIDALPESDLQSGSLTRESHEEQAGSGMGALNSGEASRMARLNQEYKERFGFPFVICARMHDKENILRQLSARCQNERAVERARGIEEVKKICHLRGEVGGGPVVEVSPPVEEVSPPAVSPWSPEVMEESWSGSVPLPLLRSSSFFHFMRRFWNQILMCLSVRLRFSASSTRRGLEMYLLNRNSFSSSSSWARV</sequence>
<evidence type="ECO:0000256" key="8">
    <source>
        <dbReference type="ARBA" id="ARBA00023239"/>
    </source>
</evidence>
<feature type="region of interest" description="Disordered" evidence="11">
    <location>
        <begin position="85"/>
        <end position="105"/>
    </location>
</feature>
<evidence type="ECO:0000256" key="10">
    <source>
        <dbReference type="ARBA" id="ARBA00032116"/>
    </source>
</evidence>
<dbReference type="Pfam" id="PF09349">
    <property type="entry name" value="OHCU_decarbox"/>
    <property type="match status" value="1"/>
</dbReference>
<comment type="catalytic activity">
    <reaction evidence="1">
        <text>5-hydroxy-2-oxo-4-ureido-2,5-dihydro-1H-imidazole-5-carboxylate + H(+) = (S)-allantoin + CO2</text>
        <dbReference type="Rhea" id="RHEA:26301"/>
        <dbReference type="ChEBI" id="CHEBI:15378"/>
        <dbReference type="ChEBI" id="CHEBI:15678"/>
        <dbReference type="ChEBI" id="CHEBI:16526"/>
        <dbReference type="ChEBI" id="CHEBI:58639"/>
        <dbReference type="EC" id="4.1.1.97"/>
    </reaction>
</comment>
<gene>
    <name evidence="13" type="ORF">F7725_029069</name>
</gene>
<comment type="caution">
    <text evidence="13">The sequence shown here is derived from an EMBL/GenBank/DDBJ whole genome shotgun (WGS) entry which is preliminary data.</text>
</comment>
<keyword evidence="8" id="KW-0456">Lyase</keyword>
<keyword evidence="6" id="KW-0659">Purine metabolism</keyword>